<protein>
    <submittedName>
        <fullName evidence="1">Uncharacterized protein</fullName>
    </submittedName>
</protein>
<gene>
    <name evidence="1" type="ORF">CRG98_010642</name>
</gene>
<comment type="caution">
    <text evidence="1">The sequence shown here is derived from an EMBL/GenBank/DDBJ whole genome shotgun (WGS) entry which is preliminary data.</text>
</comment>
<sequence length="118" mass="13627">MRQFGGLQTVPEDMARDRFEYTWREDQIYVDRQSDIEQALAVWRTVVIERSYFPSTLPGRAGFPSYGGVHHSLLPVGVERYRLRQEVIELQRRDQELAQANVALERSKKMASGGPHPP</sequence>
<keyword evidence="2" id="KW-1185">Reference proteome</keyword>
<dbReference type="AlphaFoldDB" id="A0A2I0KKB7"/>
<dbReference type="Proteomes" id="UP000233551">
    <property type="component" value="Unassembled WGS sequence"/>
</dbReference>
<dbReference type="EMBL" id="PGOL01000531">
    <property type="protein sequence ID" value="PKI68962.1"/>
    <property type="molecule type" value="Genomic_DNA"/>
</dbReference>
<reference evidence="1 2" key="1">
    <citation type="submission" date="2017-11" db="EMBL/GenBank/DDBJ databases">
        <title>De-novo sequencing of pomegranate (Punica granatum L.) genome.</title>
        <authorList>
            <person name="Akparov Z."/>
            <person name="Amiraslanov A."/>
            <person name="Hajiyeva S."/>
            <person name="Abbasov M."/>
            <person name="Kaur K."/>
            <person name="Hamwieh A."/>
            <person name="Solovyev V."/>
            <person name="Salamov A."/>
            <person name="Braich B."/>
            <person name="Kosarev P."/>
            <person name="Mahmoud A."/>
            <person name="Hajiyev E."/>
            <person name="Babayeva S."/>
            <person name="Izzatullayeva V."/>
            <person name="Mammadov A."/>
            <person name="Mammadov A."/>
            <person name="Sharifova S."/>
            <person name="Ojaghi J."/>
            <person name="Eynullazada K."/>
            <person name="Bayramov B."/>
            <person name="Abdulazimova A."/>
            <person name="Shahmuradov I."/>
        </authorList>
    </citation>
    <scope>NUCLEOTIDE SEQUENCE [LARGE SCALE GENOMIC DNA]</scope>
    <source>
        <strain evidence="2">cv. AG2017</strain>
        <tissue evidence="1">Leaf</tissue>
    </source>
</reference>
<accession>A0A2I0KKB7</accession>
<evidence type="ECO:0000313" key="2">
    <source>
        <dbReference type="Proteomes" id="UP000233551"/>
    </source>
</evidence>
<evidence type="ECO:0000313" key="1">
    <source>
        <dbReference type="EMBL" id="PKI68962.1"/>
    </source>
</evidence>
<name>A0A2I0KKB7_PUNGR</name>
<organism evidence="1 2">
    <name type="scientific">Punica granatum</name>
    <name type="common">Pomegranate</name>
    <dbReference type="NCBI Taxonomy" id="22663"/>
    <lineage>
        <taxon>Eukaryota</taxon>
        <taxon>Viridiplantae</taxon>
        <taxon>Streptophyta</taxon>
        <taxon>Embryophyta</taxon>
        <taxon>Tracheophyta</taxon>
        <taxon>Spermatophyta</taxon>
        <taxon>Magnoliopsida</taxon>
        <taxon>eudicotyledons</taxon>
        <taxon>Gunneridae</taxon>
        <taxon>Pentapetalae</taxon>
        <taxon>rosids</taxon>
        <taxon>malvids</taxon>
        <taxon>Myrtales</taxon>
        <taxon>Lythraceae</taxon>
        <taxon>Punica</taxon>
    </lineage>
</organism>
<proteinExistence type="predicted"/>